<dbReference type="Gene3D" id="3.60.15.10">
    <property type="entry name" value="Ribonuclease Z/Hydroxyacylglutathione hydrolase-like"/>
    <property type="match status" value="1"/>
</dbReference>
<dbReference type="InterPro" id="IPR050114">
    <property type="entry name" value="UPF0173_UPF0282_UlaG_hydrolase"/>
</dbReference>
<reference evidence="2 4" key="1">
    <citation type="submission" date="2016-02" db="EMBL/GenBank/DDBJ databases">
        <authorList>
            <person name="Holder M.E."/>
            <person name="Ajami N.J."/>
            <person name="Petrosino J.F."/>
        </authorList>
    </citation>
    <scope>NUCLEOTIDE SEQUENCE [LARGE SCALE GENOMIC DNA]</scope>
    <source>
        <strain evidence="2 4">CCUG 32990</strain>
    </source>
</reference>
<name>A0AAX2H1E7_9FLAO</name>
<dbReference type="SUPFAM" id="SSF56281">
    <property type="entry name" value="Metallo-hydrolase/oxidoreductase"/>
    <property type="match status" value="1"/>
</dbReference>
<keyword evidence="3" id="KW-0378">Hydrolase</keyword>
<protein>
    <submittedName>
        <fullName evidence="2 3">Hydrolase</fullName>
    </submittedName>
</protein>
<dbReference type="Proteomes" id="UP000065822">
    <property type="component" value="Chromosome"/>
</dbReference>
<proteinExistence type="predicted"/>
<evidence type="ECO:0000313" key="3">
    <source>
        <dbReference type="EMBL" id="SNV10306.1"/>
    </source>
</evidence>
<dbReference type="Proteomes" id="UP000215539">
    <property type="component" value="Chromosome 1"/>
</dbReference>
<evidence type="ECO:0000313" key="2">
    <source>
        <dbReference type="EMBL" id="AMD84474.1"/>
    </source>
</evidence>
<dbReference type="EMBL" id="LT906449">
    <property type="protein sequence ID" value="SNV10306.1"/>
    <property type="molecule type" value="Genomic_DNA"/>
</dbReference>
<dbReference type="InterPro" id="IPR001279">
    <property type="entry name" value="Metallo-B-lactamas"/>
</dbReference>
<dbReference type="InterPro" id="IPR036866">
    <property type="entry name" value="RibonucZ/Hydroxyglut_hydro"/>
</dbReference>
<evidence type="ECO:0000259" key="1">
    <source>
        <dbReference type="Pfam" id="PF12706"/>
    </source>
</evidence>
<evidence type="ECO:0000313" key="5">
    <source>
        <dbReference type="Proteomes" id="UP000215539"/>
    </source>
</evidence>
<dbReference type="EMBL" id="CP014227">
    <property type="protein sequence ID" value="AMD84474.1"/>
    <property type="molecule type" value="Genomic_DNA"/>
</dbReference>
<dbReference type="AlphaFoldDB" id="A0AAX2H1E7"/>
<organism evidence="3 5">
    <name type="scientific">Capnocytophaga haemolytica</name>
    <dbReference type="NCBI Taxonomy" id="45243"/>
    <lineage>
        <taxon>Bacteria</taxon>
        <taxon>Pseudomonadati</taxon>
        <taxon>Bacteroidota</taxon>
        <taxon>Flavobacteriia</taxon>
        <taxon>Flavobacteriales</taxon>
        <taxon>Flavobacteriaceae</taxon>
        <taxon>Capnocytophaga</taxon>
    </lineage>
</organism>
<dbReference type="Pfam" id="PF12706">
    <property type="entry name" value="Lactamase_B_2"/>
    <property type="match status" value="1"/>
</dbReference>
<dbReference type="PANTHER" id="PTHR43546:SF3">
    <property type="entry name" value="UPF0173 METAL-DEPENDENT HYDROLASE MJ1163"/>
    <property type="match status" value="1"/>
</dbReference>
<accession>A0AAX2H1E7</accession>
<dbReference type="PANTHER" id="PTHR43546">
    <property type="entry name" value="UPF0173 METAL-DEPENDENT HYDROLASE MJ1163-RELATED"/>
    <property type="match status" value="1"/>
</dbReference>
<dbReference type="RefSeq" id="WP_066428040.1">
    <property type="nucleotide sequence ID" value="NZ_CP014227.1"/>
</dbReference>
<reference evidence="3 5" key="2">
    <citation type="submission" date="2017-06" db="EMBL/GenBank/DDBJ databases">
        <authorList>
            <consortium name="Pathogen Informatics"/>
        </authorList>
    </citation>
    <scope>NUCLEOTIDE SEQUENCE [LARGE SCALE GENOMIC DNA]</scope>
    <source>
        <strain evidence="3 5">NCTC12947</strain>
    </source>
</reference>
<dbReference type="NCBIfam" id="NF001911">
    <property type="entry name" value="PRK00685.1"/>
    <property type="match status" value="1"/>
</dbReference>
<gene>
    <name evidence="2" type="ORF">AXF12_02380</name>
    <name evidence="3" type="ORF">SAMEA44541418_01270</name>
</gene>
<keyword evidence="4" id="KW-1185">Reference proteome</keyword>
<dbReference type="GO" id="GO:0016787">
    <property type="term" value="F:hydrolase activity"/>
    <property type="evidence" value="ECO:0007669"/>
    <property type="project" value="UniProtKB-KW"/>
</dbReference>
<evidence type="ECO:0000313" key="4">
    <source>
        <dbReference type="Proteomes" id="UP000065822"/>
    </source>
</evidence>
<sequence>MDITYYGHSCVGIKIGEKHLLVDPFISENPLASHVKVDEIPADYILLTCAQQDHTSDVERIAKRTKATIIANYQIVAYFYNKGIENGHPMDLGGSYTFPFGQVKCVTALHSSAFEDGTDGGSAGGFVIKAADKTIYIAGSTALHFDMQLIPVRFKIDMALLPIGGNFTMDVEDAIMASDFVKCNKVLGLHYDTFTLIKIDKSAAQRSFKAKGKELILLNIGQTTTV</sequence>
<dbReference type="KEGG" id="chg:AXF12_02380"/>
<feature type="domain" description="Metallo-beta-lactamase" evidence="1">
    <location>
        <begin position="20"/>
        <end position="191"/>
    </location>
</feature>